<evidence type="ECO:0000256" key="1">
    <source>
        <dbReference type="SAM" id="Coils"/>
    </source>
</evidence>
<evidence type="ECO:0000256" key="2">
    <source>
        <dbReference type="SAM" id="Phobius"/>
    </source>
</evidence>
<evidence type="ECO:0000313" key="5">
    <source>
        <dbReference type="EMBL" id="HIY87359.1"/>
    </source>
</evidence>
<gene>
    <name evidence="5" type="ORF">H9824_01480</name>
</gene>
<dbReference type="Proteomes" id="UP000886851">
    <property type="component" value="Unassembled WGS sequence"/>
</dbReference>
<feature type="coiled-coil region" evidence="1">
    <location>
        <begin position="350"/>
        <end position="391"/>
    </location>
</feature>
<proteinExistence type="predicted"/>
<keyword evidence="2" id="KW-0812">Transmembrane</keyword>
<sequence>MEKNFFRLYCLMLCVWPMLAGAAEIDSLLNRLDAVIKERPHYIEEKKNRLLELKQRLYPGLPAEERFEQLGLLFEEYRSFNADSSQAIVRERLQLARRLGSPERLANARMNLAEVMGIAGMYKEALERMDSVCLDSLAGYLRPYYFHNLRTFYGWMADYVVVPEEEARYHRLMDCYTDSLLKYHLATGDTLSYVLNRCQHYNQSGRYDDAIRLMGRHLHAGDIHYEALAAYTLAESYRHKADAGQEKKYLAISAIADMSTPVLEYASLPRLAVLLFYEGDVERAYTYLKLCMEDAVACNARLRILEILKIFPVVNDVYQLQIKKRQRQMAWALVSISLLSVFLVVAVVYVRRQMRRVVQARREVVEANARLKELNDELHRSNASLKEANRSIAENSYLKEEYIGRYMDQCSTYIEKLDAYRRHLGKLAAAGKVQELYKDLKSSKQVEQELKEFYANFDDTFLQLFPTFVEDFNSLLLPDERITPKPGERMNTELRIFALIRLGITDSVKIAQFLRYSVTTIYNYRTRVRNKAAGNREELEGLVARIGRLKM</sequence>
<evidence type="ECO:0000313" key="6">
    <source>
        <dbReference type="Proteomes" id="UP000886851"/>
    </source>
</evidence>
<dbReference type="AlphaFoldDB" id="A0A9D1ZFE4"/>
<feature type="transmembrane region" description="Helical" evidence="2">
    <location>
        <begin position="329"/>
        <end position="350"/>
    </location>
</feature>
<protein>
    <recommendedName>
        <fullName evidence="4">DUF6377 domain-containing protein</fullName>
    </recommendedName>
</protein>
<comment type="caution">
    <text evidence="5">The sequence shown here is derived from an EMBL/GenBank/DDBJ whole genome shotgun (WGS) entry which is preliminary data.</text>
</comment>
<keyword evidence="1" id="KW-0175">Coiled coil</keyword>
<keyword evidence="3" id="KW-0732">Signal</keyword>
<keyword evidence="2" id="KW-0472">Membrane</keyword>
<reference evidence="5" key="2">
    <citation type="submission" date="2021-04" db="EMBL/GenBank/DDBJ databases">
        <authorList>
            <person name="Gilroy R."/>
        </authorList>
    </citation>
    <scope>NUCLEOTIDE SEQUENCE</scope>
    <source>
        <strain evidence="5">Gambia2-208</strain>
    </source>
</reference>
<keyword evidence="2" id="KW-1133">Transmembrane helix</keyword>
<dbReference type="EMBL" id="DXCV01000013">
    <property type="protein sequence ID" value="HIY87359.1"/>
    <property type="molecule type" value="Genomic_DNA"/>
</dbReference>
<organism evidence="5 6">
    <name type="scientific">Candidatus Bacteroides pullicola</name>
    <dbReference type="NCBI Taxonomy" id="2838475"/>
    <lineage>
        <taxon>Bacteria</taxon>
        <taxon>Pseudomonadati</taxon>
        <taxon>Bacteroidota</taxon>
        <taxon>Bacteroidia</taxon>
        <taxon>Bacteroidales</taxon>
        <taxon>Bacteroidaceae</taxon>
        <taxon>Bacteroides</taxon>
    </lineage>
</organism>
<name>A0A9D1ZFE4_9BACE</name>
<accession>A0A9D1ZFE4</accession>
<feature type="domain" description="DUF6377" evidence="4">
    <location>
        <begin position="257"/>
        <end position="511"/>
    </location>
</feature>
<evidence type="ECO:0000256" key="3">
    <source>
        <dbReference type="SAM" id="SignalP"/>
    </source>
</evidence>
<feature type="signal peptide" evidence="3">
    <location>
        <begin position="1"/>
        <end position="22"/>
    </location>
</feature>
<evidence type="ECO:0000259" key="4">
    <source>
        <dbReference type="Pfam" id="PF19904"/>
    </source>
</evidence>
<feature type="chain" id="PRO_5038671502" description="DUF6377 domain-containing protein" evidence="3">
    <location>
        <begin position="23"/>
        <end position="551"/>
    </location>
</feature>
<reference evidence="5" key="1">
    <citation type="journal article" date="2021" name="PeerJ">
        <title>Extensive microbial diversity within the chicken gut microbiome revealed by metagenomics and culture.</title>
        <authorList>
            <person name="Gilroy R."/>
            <person name="Ravi A."/>
            <person name="Getino M."/>
            <person name="Pursley I."/>
            <person name="Horton D.L."/>
            <person name="Alikhan N.F."/>
            <person name="Baker D."/>
            <person name="Gharbi K."/>
            <person name="Hall N."/>
            <person name="Watson M."/>
            <person name="Adriaenssens E.M."/>
            <person name="Foster-Nyarko E."/>
            <person name="Jarju S."/>
            <person name="Secka A."/>
            <person name="Antonio M."/>
            <person name="Oren A."/>
            <person name="Chaudhuri R.R."/>
            <person name="La Ragione R."/>
            <person name="Hildebrand F."/>
            <person name="Pallen M.J."/>
        </authorList>
    </citation>
    <scope>NUCLEOTIDE SEQUENCE</scope>
    <source>
        <strain evidence="5">Gambia2-208</strain>
    </source>
</reference>
<dbReference type="InterPro" id="IPR045957">
    <property type="entry name" value="DUF6377"/>
</dbReference>
<dbReference type="Pfam" id="PF19904">
    <property type="entry name" value="DUF6377"/>
    <property type="match status" value="1"/>
</dbReference>